<organism evidence="1 2">
    <name type="scientific">Aeribacillus pallidus</name>
    <dbReference type="NCBI Taxonomy" id="33936"/>
    <lineage>
        <taxon>Bacteria</taxon>
        <taxon>Bacillati</taxon>
        <taxon>Bacillota</taxon>
        <taxon>Bacilli</taxon>
        <taxon>Bacillales</taxon>
        <taxon>Bacillaceae</taxon>
        <taxon>Aeribacillus</taxon>
    </lineage>
</organism>
<dbReference type="EMBL" id="CP017703">
    <property type="protein sequence ID" value="ASS91287.1"/>
    <property type="molecule type" value="Genomic_DNA"/>
</dbReference>
<proteinExistence type="predicted"/>
<evidence type="ECO:0000313" key="1">
    <source>
        <dbReference type="EMBL" id="ASS91287.1"/>
    </source>
</evidence>
<reference evidence="1 2" key="1">
    <citation type="submission" date="2016-10" db="EMBL/GenBank/DDBJ databases">
        <title>The whole genome sequencing and assembly of Aeribacillus pallidus KCTC3564 strain.</title>
        <authorList>
            <person name="Lee Y.-J."/>
            <person name="Park M.-K."/>
            <person name="Yi H."/>
            <person name="Bahn Y.-S."/>
            <person name="Kim J.F."/>
            <person name="Lee D.-W."/>
        </authorList>
    </citation>
    <scope>NUCLEOTIDE SEQUENCE [LARGE SCALE GENOMIC DNA]</scope>
    <source>
        <strain evidence="1 2">KCTC3564</strain>
    </source>
</reference>
<dbReference type="AlphaFoldDB" id="A0A223E7P5"/>
<gene>
    <name evidence="1" type="ORF">AP3564_14660</name>
</gene>
<dbReference type="KEGG" id="apak:AP3564_14660"/>
<protein>
    <submittedName>
        <fullName evidence="1">Uncharacterized protein</fullName>
    </submittedName>
</protein>
<name>A0A223E7P5_9BACI</name>
<evidence type="ECO:0000313" key="2">
    <source>
        <dbReference type="Proteomes" id="UP000214606"/>
    </source>
</evidence>
<dbReference type="Proteomes" id="UP000214606">
    <property type="component" value="Chromosome"/>
</dbReference>
<accession>A0A223E7P5</accession>
<sequence length="105" mass="11829">MSFFIGMDETSFAISVTFFSWLTPLEKQGTAIIPCRKTAFVKRFSWKGIFLGAVKRLNENFKCDAICLGAGRRAKNTKIIGTSFIKKAVPFRKGTVFEKRLGKEP</sequence>